<keyword evidence="4 9" id="KW-0805">Transcription regulation</keyword>
<dbReference type="PANTHER" id="PTHR35784:SF1">
    <property type="entry name" value="MEDIATOR OF RNA POLYMERASE II TRANSCRIPTION SUBUNIT 5"/>
    <property type="match status" value="1"/>
</dbReference>
<name>A0A8H3YGN4_9TREE</name>
<evidence type="ECO:0000256" key="2">
    <source>
        <dbReference type="ARBA" id="ARBA00008782"/>
    </source>
</evidence>
<evidence type="ECO:0000256" key="10">
    <source>
        <dbReference type="SAM" id="MobiDB-lite"/>
    </source>
</evidence>
<evidence type="ECO:0000256" key="3">
    <source>
        <dbReference type="ARBA" id="ARBA00020628"/>
    </source>
</evidence>
<protein>
    <recommendedName>
        <fullName evidence="3 9">Mediator of RNA polymerase II transcription subunit 5</fullName>
    </recommendedName>
    <alternativeName>
        <fullName evidence="8 9">Mediator complex subunit 5</fullName>
    </alternativeName>
</protein>
<gene>
    <name evidence="9" type="primary">MED5</name>
    <name evidence="11" type="ORF">NliqN6_4880</name>
</gene>
<keyword evidence="7 9" id="KW-0539">Nucleus</keyword>
<dbReference type="Pfam" id="PF08689">
    <property type="entry name" value="Med5"/>
    <property type="match status" value="1"/>
</dbReference>
<dbReference type="PANTHER" id="PTHR35784">
    <property type="entry name" value="MEDIATOR OF RNA POLYMERASE II TRANSCRIPTION SUBUNIT 5"/>
    <property type="match status" value="1"/>
</dbReference>
<keyword evidence="6 9" id="KW-0804">Transcription</keyword>
<feature type="region of interest" description="Disordered" evidence="10">
    <location>
        <begin position="225"/>
        <end position="254"/>
    </location>
</feature>
<evidence type="ECO:0000313" key="11">
    <source>
        <dbReference type="EMBL" id="GHJ88478.1"/>
    </source>
</evidence>
<comment type="subcellular location">
    <subcellularLocation>
        <location evidence="1 9">Nucleus</location>
    </subcellularLocation>
</comment>
<evidence type="ECO:0000256" key="8">
    <source>
        <dbReference type="ARBA" id="ARBA00031256"/>
    </source>
</evidence>
<accession>A0A8H3YGN4</accession>
<evidence type="ECO:0000313" key="12">
    <source>
        <dbReference type="Proteomes" id="UP000620104"/>
    </source>
</evidence>
<dbReference type="EMBL" id="BLZA01000030">
    <property type="protein sequence ID" value="GHJ88478.1"/>
    <property type="molecule type" value="Genomic_DNA"/>
</dbReference>
<evidence type="ECO:0000256" key="9">
    <source>
        <dbReference type="RuleBase" id="RU364142"/>
    </source>
</evidence>
<keyword evidence="12" id="KW-1185">Reference proteome</keyword>
<evidence type="ECO:0000256" key="4">
    <source>
        <dbReference type="ARBA" id="ARBA00023015"/>
    </source>
</evidence>
<evidence type="ECO:0000256" key="6">
    <source>
        <dbReference type="ARBA" id="ARBA00023163"/>
    </source>
</evidence>
<dbReference type="GO" id="GO:0006357">
    <property type="term" value="P:regulation of transcription by RNA polymerase II"/>
    <property type="evidence" value="ECO:0007669"/>
    <property type="project" value="InterPro"/>
</dbReference>
<evidence type="ECO:0000256" key="1">
    <source>
        <dbReference type="ARBA" id="ARBA00004123"/>
    </source>
</evidence>
<dbReference type="GO" id="GO:0003712">
    <property type="term" value="F:transcription coregulator activity"/>
    <property type="evidence" value="ECO:0007669"/>
    <property type="project" value="InterPro"/>
</dbReference>
<comment type="subunit">
    <text evidence="9">Component of the Mediator complex.</text>
</comment>
<organism evidence="11 12">
    <name type="scientific">Naganishia liquefaciens</name>
    <dbReference type="NCBI Taxonomy" id="104408"/>
    <lineage>
        <taxon>Eukaryota</taxon>
        <taxon>Fungi</taxon>
        <taxon>Dikarya</taxon>
        <taxon>Basidiomycota</taxon>
        <taxon>Agaricomycotina</taxon>
        <taxon>Tremellomycetes</taxon>
        <taxon>Filobasidiales</taxon>
        <taxon>Filobasidiaceae</taxon>
        <taxon>Naganishia</taxon>
    </lineage>
</organism>
<sequence>MASVPAQRFSELARRLLAREKASGSQADPALEFADCLLDAFQKVPTAKPLIISYLRECILENLLSPRRVVRSLLTRRKMSSHNMDEDATPSLSGDDLEALCNTFSTGLPITLTSDLPWKECTDAPSTNSIAELIDHLDLLLPDVTEDRPALSQVFTSLLSTMPSVDQLSKDDRAGLASLRLKSLNVASFSKTALQELNLLAEFSGTEAPPVDGPPQLYITVQTEGEQSDLNPPTSPEPWSAEQRRSASKALPKNTSRIQAPPYITFMIQDAMESARIANQRDRSTIEDSSTGIPPSYKRIIHTAPEISSRPLNFVYHLLSASFGLLVASIDDLQERAILEERQSTSMMDTEDEVLLNLDGGTSGDMSDNLKFAKVKELIARDGWKEWLWCFNGLLEVLHYWKLLVENSAKGVFVNSWQFPPSEQLREVIQKFRVVNEQELERCDQVVRQLRQGGSVGGSSRPFATIQLFEEIAEERQLLIRSHGSSTQTETDPTKMLNLDTNLLNVGMSQFSGRFFETLMCPGSWKGLAEHLEALLDKDTSLSDNSLTILTDCYGLLDLTCQFISPVLLLNKVIRSVDALDQESRSSNGYRSSDDPQTVFSTFGAWYLLAHAICVRFRLTKPELLRSCSTILNIKDIATEDNHVLRGWIEALFGSTGIGDDLLQMTSPIKLLSLSTTVVSQAILAATAQVIDLETLRGGLSYFSQPLLSWCQIGIIHWLCQEIQRQGMYAHVYLDVLQVLLEAGDFPSSILKATGKDILNLFEHGNGLELVLESSNIDVLGIQKKARSGIHRRSENGSSFATQTVSLACGSVLRYLLQSPHIKAHDIKSAVALYLLRISEAKCTHRANHKRSVSSYTTI</sequence>
<keyword evidence="5 9" id="KW-0010">Activator</keyword>
<comment type="similarity">
    <text evidence="2 9">Belongs to the Mediator complex subunit 5 family.</text>
</comment>
<proteinExistence type="inferred from homology"/>
<dbReference type="OrthoDB" id="2591185at2759"/>
<dbReference type="AlphaFoldDB" id="A0A8H3YGN4"/>
<feature type="region of interest" description="Disordered" evidence="10">
    <location>
        <begin position="278"/>
        <end position="297"/>
    </location>
</feature>
<dbReference type="GO" id="GO:0016592">
    <property type="term" value="C:mediator complex"/>
    <property type="evidence" value="ECO:0007669"/>
    <property type="project" value="InterPro"/>
</dbReference>
<dbReference type="InterPro" id="IPR014801">
    <property type="entry name" value="Mediator_Med5_fun"/>
</dbReference>
<dbReference type="Proteomes" id="UP000620104">
    <property type="component" value="Unassembled WGS sequence"/>
</dbReference>
<evidence type="ECO:0000256" key="5">
    <source>
        <dbReference type="ARBA" id="ARBA00023159"/>
    </source>
</evidence>
<evidence type="ECO:0000256" key="7">
    <source>
        <dbReference type="ARBA" id="ARBA00023242"/>
    </source>
</evidence>
<reference evidence="11" key="1">
    <citation type="submission" date="2020-07" db="EMBL/GenBank/DDBJ databases">
        <title>Draft Genome Sequence of a Deep-Sea Yeast, Naganishia (Cryptococcus) liquefaciens strain N6.</title>
        <authorList>
            <person name="Han Y.W."/>
            <person name="Kajitani R."/>
            <person name="Morimoto H."/>
            <person name="Parhat M."/>
            <person name="Tsubouchi H."/>
            <person name="Bakenova O."/>
            <person name="Ogata M."/>
            <person name="Argunhan B."/>
            <person name="Aoki R."/>
            <person name="Kajiwara S."/>
            <person name="Itoh T."/>
            <person name="Iwasaki H."/>
        </authorList>
    </citation>
    <scope>NUCLEOTIDE SEQUENCE</scope>
    <source>
        <strain evidence="11">N6</strain>
    </source>
</reference>
<comment type="caution">
    <text evidence="11">The sequence shown here is derived from an EMBL/GenBank/DDBJ whole genome shotgun (WGS) entry which is preliminary data.</text>
</comment>
<comment type="function">
    <text evidence="9">Component of the Mediator complex, a coactivator involved in the regulated transcription of nearly all RNA polymerase II-dependent genes. Mediator functions as a bridge to convey information from gene-specific regulatory proteins to the basal RNA polymerase II transcription machinery. Mediator is recruited to promoters by direct interactions with regulatory proteins and serves as a scaffold for the assembly of a functional preinitiation complex with RNA polymerase II and the general transcription factors.</text>
</comment>